<dbReference type="EMBL" id="BARS01003633">
    <property type="protein sequence ID" value="GAF84882.1"/>
    <property type="molecule type" value="Genomic_DNA"/>
</dbReference>
<feature type="transmembrane region" description="Helical" evidence="6">
    <location>
        <begin position="12"/>
        <end position="29"/>
    </location>
</feature>
<keyword evidence="3 6" id="KW-0812">Transmembrane</keyword>
<dbReference type="PRINTS" id="PR01837">
    <property type="entry name" value="MGTCSAPBPROT"/>
</dbReference>
<evidence type="ECO:0000256" key="2">
    <source>
        <dbReference type="ARBA" id="ARBA00022475"/>
    </source>
</evidence>
<accession>X0T9K8</accession>
<name>X0T9K8_9ZZZZ</name>
<dbReference type="AlphaFoldDB" id="X0T9K8"/>
<evidence type="ECO:0000256" key="1">
    <source>
        <dbReference type="ARBA" id="ARBA00004651"/>
    </source>
</evidence>
<gene>
    <name evidence="8" type="ORF">S01H1_07045</name>
</gene>
<proteinExistence type="predicted"/>
<feature type="transmembrane region" description="Helical" evidence="6">
    <location>
        <begin position="41"/>
        <end position="59"/>
    </location>
</feature>
<dbReference type="GO" id="GO:0005886">
    <property type="term" value="C:plasma membrane"/>
    <property type="evidence" value="ECO:0007669"/>
    <property type="project" value="UniProtKB-SubCell"/>
</dbReference>
<dbReference type="InterPro" id="IPR049177">
    <property type="entry name" value="MgtC_SapB_SrpB_YhiD_N"/>
</dbReference>
<comment type="caution">
    <text evidence="8">The sequence shown here is derived from an EMBL/GenBank/DDBJ whole genome shotgun (WGS) entry which is preliminary data.</text>
</comment>
<keyword evidence="4 6" id="KW-1133">Transmembrane helix</keyword>
<evidence type="ECO:0000259" key="7">
    <source>
        <dbReference type="Pfam" id="PF02308"/>
    </source>
</evidence>
<dbReference type="InterPro" id="IPR003416">
    <property type="entry name" value="MgtC/SapB/SrpB/YhiD_fam"/>
</dbReference>
<sequence>MDSALNPTVSEIVIRLLVSLVIGLVIGLEREIQHKAAGLRTSVLICIGATIFTIASLMFHGEGIMADPSRIAAQIVTGIGFLGAGTIIQTRASVHGLTTAATIWLMASLGLAVGLGAFVLAIGGGLLALIVLHPLQAVEKVLKGKKSTFNYSVTLTECGPALEKIMQALQSSPSEVKQLRARRLDEARQ</sequence>
<comment type="subcellular location">
    <subcellularLocation>
        <location evidence="1">Cell membrane</location>
        <topology evidence="1">Multi-pass membrane protein</topology>
    </subcellularLocation>
</comment>
<evidence type="ECO:0000256" key="3">
    <source>
        <dbReference type="ARBA" id="ARBA00022692"/>
    </source>
</evidence>
<feature type="domain" description="MgtC/SapB/SrpB/YhiD N-terminal" evidence="7">
    <location>
        <begin position="16"/>
        <end position="140"/>
    </location>
</feature>
<protein>
    <recommendedName>
        <fullName evidence="7">MgtC/SapB/SrpB/YhiD N-terminal domain-containing protein</fullName>
    </recommendedName>
</protein>
<feature type="non-terminal residue" evidence="8">
    <location>
        <position position="189"/>
    </location>
</feature>
<dbReference type="PANTHER" id="PTHR33778:SF1">
    <property type="entry name" value="MAGNESIUM TRANSPORTER YHID-RELATED"/>
    <property type="match status" value="1"/>
</dbReference>
<feature type="transmembrane region" description="Helical" evidence="6">
    <location>
        <begin position="71"/>
        <end position="90"/>
    </location>
</feature>
<keyword evidence="5 6" id="KW-0472">Membrane</keyword>
<evidence type="ECO:0000256" key="5">
    <source>
        <dbReference type="ARBA" id="ARBA00023136"/>
    </source>
</evidence>
<evidence type="ECO:0000256" key="6">
    <source>
        <dbReference type="SAM" id="Phobius"/>
    </source>
</evidence>
<dbReference type="PANTHER" id="PTHR33778">
    <property type="entry name" value="PROTEIN MGTC"/>
    <property type="match status" value="1"/>
</dbReference>
<reference evidence="8" key="1">
    <citation type="journal article" date="2014" name="Front. Microbiol.">
        <title>High frequency of phylogenetically diverse reductive dehalogenase-homologous genes in deep subseafloor sedimentary metagenomes.</title>
        <authorList>
            <person name="Kawai M."/>
            <person name="Futagami T."/>
            <person name="Toyoda A."/>
            <person name="Takaki Y."/>
            <person name="Nishi S."/>
            <person name="Hori S."/>
            <person name="Arai W."/>
            <person name="Tsubouchi T."/>
            <person name="Morono Y."/>
            <person name="Uchiyama I."/>
            <person name="Ito T."/>
            <person name="Fujiyama A."/>
            <person name="Inagaki F."/>
            <person name="Takami H."/>
        </authorList>
    </citation>
    <scope>NUCLEOTIDE SEQUENCE</scope>
    <source>
        <strain evidence="8">Expedition CK06-06</strain>
    </source>
</reference>
<evidence type="ECO:0000313" key="8">
    <source>
        <dbReference type="EMBL" id="GAF84882.1"/>
    </source>
</evidence>
<dbReference type="Pfam" id="PF02308">
    <property type="entry name" value="MgtC"/>
    <property type="match status" value="1"/>
</dbReference>
<feature type="transmembrane region" description="Helical" evidence="6">
    <location>
        <begin position="102"/>
        <end position="132"/>
    </location>
</feature>
<keyword evidence="2" id="KW-1003">Cell membrane</keyword>
<evidence type="ECO:0000256" key="4">
    <source>
        <dbReference type="ARBA" id="ARBA00022989"/>
    </source>
</evidence>
<organism evidence="8">
    <name type="scientific">marine sediment metagenome</name>
    <dbReference type="NCBI Taxonomy" id="412755"/>
    <lineage>
        <taxon>unclassified sequences</taxon>
        <taxon>metagenomes</taxon>
        <taxon>ecological metagenomes</taxon>
    </lineage>
</organism>